<evidence type="ECO:0000256" key="1">
    <source>
        <dbReference type="SAM" id="Coils"/>
    </source>
</evidence>
<keyword evidence="3" id="KW-1185">Reference proteome</keyword>
<reference evidence="2" key="1">
    <citation type="submission" date="2023-07" db="EMBL/GenBank/DDBJ databases">
        <authorList>
            <consortium name="CYATHOMIX"/>
        </authorList>
    </citation>
    <scope>NUCLEOTIDE SEQUENCE</scope>
    <source>
        <strain evidence="2">N/A</strain>
    </source>
</reference>
<protein>
    <submittedName>
        <fullName evidence="2">Uncharacterized protein</fullName>
    </submittedName>
</protein>
<proteinExistence type="predicted"/>
<dbReference type="Proteomes" id="UP001176961">
    <property type="component" value="Unassembled WGS sequence"/>
</dbReference>
<gene>
    <name evidence="2" type="ORF">CYNAS_LOCUS2335</name>
</gene>
<evidence type="ECO:0000313" key="3">
    <source>
        <dbReference type="Proteomes" id="UP001176961"/>
    </source>
</evidence>
<sequence>MIKTQLEETVRFSAREMNDSRAMNESNFTKLTQLSDKLERMIEEKERYEVEMSKFVEENDVQSNSIRSNTLIASKDQELFSMREKLEKARIEDEP</sequence>
<keyword evidence="1" id="KW-0175">Coiled coil</keyword>
<name>A0AA36DME5_CYLNA</name>
<dbReference type="AlphaFoldDB" id="A0AA36DME5"/>
<accession>A0AA36DME5</accession>
<comment type="caution">
    <text evidence="2">The sequence shown here is derived from an EMBL/GenBank/DDBJ whole genome shotgun (WGS) entry which is preliminary data.</text>
</comment>
<dbReference type="EMBL" id="CATQJL010000001">
    <property type="protein sequence ID" value="CAJ0590352.1"/>
    <property type="molecule type" value="Genomic_DNA"/>
</dbReference>
<feature type="coiled-coil region" evidence="1">
    <location>
        <begin position="31"/>
        <end position="92"/>
    </location>
</feature>
<evidence type="ECO:0000313" key="2">
    <source>
        <dbReference type="EMBL" id="CAJ0590352.1"/>
    </source>
</evidence>
<organism evidence="2 3">
    <name type="scientific">Cylicocyclus nassatus</name>
    <name type="common">Nematode worm</name>
    <dbReference type="NCBI Taxonomy" id="53992"/>
    <lineage>
        <taxon>Eukaryota</taxon>
        <taxon>Metazoa</taxon>
        <taxon>Ecdysozoa</taxon>
        <taxon>Nematoda</taxon>
        <taxon>Chromadorea</taxon>
        <taxon>Rhabditida</taxon>
        <taxon>Rhabditina</taxon>
        <taxon>Rhabditomorpha</taxon>
        <taxon>Strongyloidea</taxon>
        <taxon>Strongylidae</taxon>
        <taxon>Cylicocyclus</taxon>
    </lineage>
</organism>